<keyword evidence="10" id="KW-1185">Reference proteome</keyword>
<dbReference type="HOGENOM" id="CLU_046315_1_0_1"/>
<dbReference type="RefSeq" id="XP_013425664.1">
    <property type="nucleotide sequence ID" value="XM_013570210.1"/>
</dbReference>
<protein>
    <recommendedName>
        <fullName evidence="7">Small ribosomal subunit protein mS29</fullName>
    </recommendedName>
</protein>
<evidence type="ECO:0000313" key="9">
    <source>
        <dbReference type="EMBL" id="KEQ71309.1"/>
    </source>
</evidence>
<evidence type="ECO:0000256" key="1">
    <source>
        <dbReference type="ARBA" id="ARBA00004173"/>
    </source>
</evidence>
<evidence type="ECO:0000256" key="7">
    <source>
        <dbReference type="ARBA" id="ARBA00035140"/>
    </source>
</evidence>
<dbReference type="Pfam" id="PF10236">
    <property type="entry name" value="DAP3"/>
    <property type="match status" value="1"/>
</dbReference>
<dbReference type="PANTHER" id="PTHR12810">
    <property type="entry name" value="MITOCHONDRIAL 28S RIBOSOMAL PROTEIN S29"/>
    <property type="match status" value="1"/>
</dbReference>
<keyword evidence="4" id="KW-0689">Ribosomal protein</keyword>
<accession>A0A074WI60</accession>
<evidence type="ECO:0000256" key="5">
    <source>
        <dbReference type="ARBA" id="ARBA00023128"/>
    </source>
</evidence>
<evidence type="ECO:0000313" key="10">
    <source>
        <dbReference type="Proteomes" id="UP000027730"/>
    </source>
</evidence>
<name>A0A074WI60_9PEZI</name>
<dbReference type="EMBL" id="KL584714">
    <property type="protein sequence ID" value="KEQ71309.1"/>
    <property type="molecule type" value="Genomic_DNA"/>
</dbReference>
<comment type="similarity">
    <text evidence="2">Belongs to the mitochondrion-specific ribosomal protein mS29 family.</text>
</comment>
<keyword evidence="3" id="KW-0809">Transit peptide</keyword>
<dbReference type="InterPro" id="IPR019368">
    <property type="entry name" value="Ribosomal_mS29"/>
</dbReference>
<keyword evidence="6" id="KW-0687">Ribonucleoprotein</keyword>
<reference evidence="9 10" key="1">
    <citation type="journal article" date="2014" name="BMC Genomics">
        <title>Genome sequencing of four Aureobasidium pullulans varieties: biotechnological potential, stress tolerance, and description of new species.</title>
        <authorList>
            <person name="Gostin Ar C."/>
            <person name="Ohm R.A."/>
            <person name="Kogej T."/>
            <person name="Sonjak S."/>
            <person name="Turk M."/>
            <person name="Zajc J."/>
            <person name="Zalar P."/>
            <person name="Grube M."/>
            <person name="Sun H."/>
            <person name="Han J."/>
            <person name="Sharma A."/>
            <person name="Chiniquy J."/>
            <person name="Ngan C.Y."/>
            <person name="Lipzen A."/>
            <person name="Barry K."/>
            <person name="Grigoriev I.V."/>
            <person name="Gunde-Cimerman N."/>
        </authorList>
    </citation>
    <scope>NUCLEOTIDE SEQUENCE [LARGE SCALE GENOMIC DNA]</scope>
    <source>
        <strain evidence="9 10">CBS 147.97</strain>
    </source>
</reference>
<dbReference type="PANTHER" id="PTHR12810:SF0">
    <property type="entry name" value="SMALL RIBOSOMAL SUBUNIT PROTEIN MS29"/>
    <property type="match status" value="1"/>
</dbReference>
<evidence type="ECO:0000256" key="4">
    <source>
        <dbReference type="ARBA" id="ARBA00022980"/>
    </source>
</evidence>
<evidence type="ECO:0000256" key="2">
    <source>
        <dbReference type="ARBA" id="ARBA00009863"/>
    </source>
</evidence>
<feature type="region of interest" description="Disordered" evidence="8">
    <location>
        <begin position="55"/>
        <end position="91"/>
    </location>
</feature>
<organism evidence="9 10">
    <name type="scientific">Aureobasidium namibiae CBS 147.97</name>
    <dbReference type="NCBI Taxonomy" id="1043004"/>
    <lineage>
        <taxon>Eukaryota</taxon>
        <taxon>Fungi</taxon>
        <taxon>Dikarya</taxon>
        <taxon>Ascomycota</taxon>
        <taxon>Pezizomycotina</taxon>
        <taxon>Dothideomycetes</taxon>
        <taxon>Dothideomycetidae</taxon>
        <taxon>Dothideales</taxon>
        <taxon>Saccotheciaceae</taxon>
        <taxon>Aureobasidium</taxon>
    </lineage>
</organism>
<dbReference type="Proteomes" id="UP000027730">
    <property type="component" value="Unassembled WGS sequence"/>
</dbReference>
<sequence>MSGSICLRCLARPVVGTLEQTSLRATLQATAAFSTSAALEANSAVKKKTVSVAKPGRGANASFNNKAQGKIKGKQQGGRTGKPPAEGERKAMRKRVVLSNTNAVEVQGLDNFSAANIYDAALEGQVMGLSNEVIDALRATEAFKATQGWSLFRRPATLVRKETAELAKLMQDVEANKTAVRRVIYGERGSGKSVLALQAKAMALLKGWIVVHIPEAKELILGNSSYAPSSEAGLYNQPHFTAALLSQIAKANHTVLSKLRLSLDHKFSIPIQSNISLDRFAMMGATDPELAPEIYTALWKELTAKSGTGEGMQRPPVVFTVDGVAHVMKESAYMSPDVTPIHAHDLSIVNHFFSLLNGKAKLPNGGMVLATDSGSNKPTIPGFEHAVARNAALAKGQQAPQWDPWVKVDQRTIDVLNGVDVWQIKGLSREEARSIMEYYAKSGMLRQTVNDTLVAEKWTLSGGGIIGELEKGTVKTRI</sequence>
<proteinExistence type="inferred from homology"/>
<dbReference type="GO" id="GO:0005763">
    <property type="term" value="C:mitochondrial small ribosomal subunit"/>
    <property type="evidence" value="ECO:0007669"/>
    <property type="project" value="TreeGrafter"/>
</dbReference>
<dbReference type="OrthoDB" id="274828at2759"/>
<dbReference type="AlphaFoldDB" id="A0A074WI60"/>
<evidence type="ECO:0000256" key="8">
    <source>
        <dbReference type="SAM" id="MobiDB-lite"/>
    </source>
</evidence>
<dbReference type="GeneID" id="25417210"/>
<evidence type="ECO:0000256" key="6">
    <source>
        <dbReference type="ARBA" id="ARBA00023274"/>
    </source>
</evidence>
<gene>
    <name evidence="9" type="ORF">M436DRAFT_83595</name>
</gene>
<comment type="subcellular location">
    <subcellularLocation>
        <location evidence="1">Mitochondrion</location>
    </subcellularLocation>
</comment>
<dbReference type="GO" id="GO:0003735">
    <property type="term" value="F:structural constituent of ribosome"/>
    <property type="evidence" value="ECO:0007669"/>
    <property type="project" value="TreeGrafter"/>
</dbReference>
<keyword evidence="5" id="KW-0496">Mitochondrion</keyword>
<dbReference type="STRING" id="1043004.A0A074WI60"/>
<evidence type="ECO:0000256" key="3">
    <source>
        <dbReference type="ARBA" id="ARBA00022946"/>
    </source>
</evidence>